<dbReference type="InterPro" id="IPR042235">
    <property type="entry name" value="ZP-C_dom"/>
</dbReference>
<accession>A0A8D2ZHH6</accession>
<dbReference type="InterPro" id="IPR001507">
    <property type="entry name" value="ZP_dom"/>
</dbReference>
<proteinExistence type="predicted"/>
<evidence type="ECO:0000313" key="4">
    <source>
        <dbReference type="Ensembl" id="ENSSMAP00000002287.2"/>
    </source>
</evidence>
<dbReference type="SMART" id="SM00241">
    <property type="entry name" value="ZP"/>
    <property type="match status" value="1"/>
</dbReference>
<name>A0A8D2ZHH6_SCOMX</name>
<dbReference type="InterPro" id="IPR055355">
    <property type="entry name" value="ZP-C"/>
</dbReference>
<dbReference type="Gene3D" id="2.60.40.3210">
    <property type="entry name" value="Zona pellucida, ZP-N domain"/>
    <property type="match status" value="1"/>
</dbReference>
<protein>
    <recommendedName>
        <fullName evidence="3">ZP domain-containing protein</fullName>
    </recommendedName>
</protein>
<evidence type="ECO:0000313" key="5">
    <source>
        <dbReference type="Proteomes" id="UP000694558"/>
    </source>
</evidence>
<reference evidence="4" key="2">
    <citation type="submission" date="2025-08" db="UniProtKB">
        <authorList>
            <consortium name="Ensembl"/>
        </authorList>
    </citation>
    <scope>IDENTIFICATION</scope>
</reference>
<dbReference type="PROSITE" id="PS51034">
    <property type="entry name" value="ZP_2"/>
    <property type="match status" value="1"/>
</dbReference>
<dbReference type="Pfam" id="PF23344">
    <property type="entry name" value="ZP-N"/>
    <property type="match status" value="1"/>
</dbReference>
<dbReference type="PANTHER" id="PTHR14002">
    <property type="entry name" value="ENDOGLIN/TGF-BETA RECEPTOR TYPE III"/>
    <property type="match status" value="1"/>
</dbReference>
<dbReference type="GeneTree" id="ENSGT00940000156038"/>
<dbReference type="PANTHER" id="PTHR14002:SF50">
    <property type="entry name" value="ALPHA-TECTORIN-LIKE-RELATED"/>
    <property type="match status" value="1"/>
</dbReference>
<dbReference type="InterPro" id="IPR014853">
    <property type="entry name" value="VWF/SSPO/ZAN-like_Cys-rich_dom"/>
</dbReference>
<dbReference type="Gene3D" id="2.60.40.4100">
    <property type="entry name" value="Zona pellucida, ZP-C domain"/>
    <property type="match status" value="1"/>
</dbReference>
<evidence type="ECO:0000256" key="1">
    <source>
        <dbReference type="ARBA" id="ARBA00022729"/>
    </source>
</evidence>
<dbReference type="Ensembl" id="ENSSMAT00000002328.2">
    <property type="protein sequence ID" value="ENSSMAP00000002287.2"/>
    <property type="gene ID" value="ENSSMAG00000001071.2"/>
</dbReference>
<keyword evidence="2" id="KW-1015">Disulfide bond</keyword>
<dbReference type="Pfam" id="PF08742">
    <property type="entry name" value="C8"/>
    <property type="match status" value="1"/>
</dbReference>
<reference evidence="4" key="1">
    <citation type="submission" date="2023-05" db="EMBL/GenBank/DDBJ databases">
        <title>High-quality long-read genome of Scophthalmus maximus.</title>
        <authorList>
            <person name="Lien S."/>
            <person name="Martinez P."/>
        </authorList>
    </citation>
    <scope>NUCLEOTIDE SEQUENCE [LARGE SCALE GENOMIC DNA]</scope>
</reference>
<evidence type="ECO:0000259" key="3">
    <source>
        <dbReference type="PROSITE" id="PS51034"/>
    </source>
</evidence>
<dbReference type="InterPro" id="IPR055356">
    <property type="entry name" value="ZP-N"/>
</dbReference>
<keyword evidence="1" id="KW-0732">Signal</keyword>
<dbReference type="AlphaFoldDB" id="A0A8D2ZHH6"/>
<feature type="domain" description="ZP" evidence="3">
    <location>
        <begin position="335"/>
        <end position="605"/>
    </location>
</feature>
<evidence type="ECO:0000256" key="2">
    <source>
        <dbReference type="ARBA" id="ARBA00023157"/>
    </source>
</evidence>
<dbReference type="Pfam" id="PF00100">
    <property type="entry name" value="Zona_pellucida"/>
    <property type="match status" value="1"/>
</dbReference>
<sequence length="605" mass="66061">MIMFQCYCYFFFSRLNPLCFTGVYYRLNELVCNPDGSSVSCSAEGNLTFSPCGVLCPCPTCTVIGSTVVNFLNYVVSVPDRCAYTLLSESGVELLAVFRDRRRKDFSLLDKVILRLDGPALSSAVTQVDDAPLSLGSLPLSLHGVDVSKNQTGVTATFLLSNYTTSVFFDGSTAQIHKTGRDKAQRTVLTLCSLPPSCEQQFPEPADGTINCTTVTERCELLYEAPFTSCHNLTDPDSFIGACINTLCTYPAVDGLSHCQFLEAYVKACDFQTGDSLEGWRSEVGCSPPRASCQDVLCSDHEFCVEDVSGGTICACRAIFASEYRSTGALGEPTVCDGSSASVTLVGCLLEEKGIDYSELHLNNQSCRGQKDNVSHMVTFGFDVNNTCGMEVELNNSQMIYKNSISMTTSNSSDIITHHDIFNLDFSCFYQQPDIKTMSFRIKDGSVIQQIVSVPWNYTLTMKAFSDAGRTRAIEPSTELRLKQSVWVELKTDGLDDKLVAVVTDSCWATDLPLANSSLRYDLIVSGCSNTADQTVKVMGNGLGTDVVYLHCKLNLCAKKGNTCAPSCGGKRRRRSARSQYEDGSSAFITMAWTNEVRHSCAAGR</sequence>
<dbReference type="Proteomes" id="UP000694558">
    <property type="component" value="Chromosome 17"/>
</dbReference>
<dbReference type="SMART" id="SM00832">
    <property type="entry name" value="C8"/>
    <property type="match status" value="1"/>
</dbReference>
<organism evidence="4 5">
    <name type="scientific">Scophthalmus maximus</name>
    <name type="common">Turbot</name>
    <name type="synonym">Psetta maxima</name>
    <dbReference type="NCBI Taxonomy" id="52904"/>
    <lineage>
        <taxon>Eukaryota</taxon>
        <taxon>Metazoa</taxon>
        <taxon>Chordata</taxon>
        <taxon>Craniata</taxon>
        <taxon>Vertebrata</taxon>
        <taxon>Euteleostomi</taxon>
        <taxon>Actinopterygii</taxon>
        <taxon>Neopterygii</taxon>
        <taxon>Teleostei</taxon>
        <taxon>Neoteleostei</taxon>
        <taxon>Acanthomorphata</taxon>
        <taxon>Carangaria</taxon>
        <taxon>Pleuronectiformes</taxon>
        <taxon>Pleuronectoidei</taxon>
        <taxon>Scophthalmidae</taxon>
        <taxon>Scophthalmus</taxon>
    </lineage>
</organism>